<dbReference type="AlphaFoldDB" id="A0A2N3L4G7"/>
<reference evidence="1 2" key="1">
    <citation type="submission" date="2017-09" db="EMBL/GenBank/DDBJ databases">
        <title>Biodiversity and function of Thalassospira species in the particle-attached aromatic-hydrocarbon-degrading consortia from the surface seawater of the China South Sea.</title>
        <authorList>
            <person name="Dong C."/>
            <person name="Lai Q."/>
            <person name="Shao Z."/>
        </authorList>
    </citation>
    <scope>NUCLEOTIDE SEQUENCE [LARGE SCALE GENOMIC DNA]</scope>
    <source>
        <strain evidence="1 2">139Z-12</strain>
    </source>
</reference>
<proteinExistence type="predicted"/>
<name>A0A2N3L4G7_9PROT</name>
<evidence type="ECO:0000313" key="1">
    <source>
        <dbReference type="EMBL" id="PKR57691.1"/>
    </source>
</evidence>
<protein>
    <submittedName>
        <fullName evidence="1">Uncharacterized protein</fullName>
    </submittedName>
</protein>
<comment type="caution">
    <text evidence="1">The sequence shown here is derived from an EMBL/GenBank/DDBJ whole genome shotgun (WGS) entry which is preliminary data.</text>
</comment>
<organism evidence="1 2">
    <name type="scientific">Thalassospira lohafexi</name>
    <dbReference type="NCBI Taxonomy" id="744227"/>
    <lineage>
        <taxon>Bacteria</taxon>
        <taxon>Pseudomonadati</taxon>
        <taxon>Pseudomonadota</taxon>
        <taxon>Alphaproteobacteria</taxon>
        <taxon>Rhodospirillales</taxon>
        <taxon>Thalassospiraceae</taxon>
        <taxon>Thalassospira</taxon>
    </lineage>
</organism>
<dbReference type="Proteomes" id="UP000233332">
    <property type="component" value="Unassembled WGS sequence"/>
</dbReference>
<keyword evidence="2" id="KW-1185">Reference proteome</keyword>
<accession>A0A2N3L4G7</accession>
<sequence length="60" mass="6834">MGLLFVWASAFPVLLSLAGGWGLRIQSIGFDPTPNVISSLLWNYDIYNELRNMKFIKVIF</sequence>
<evidence type="ECO:0000313" key="2">
    <source>
        <dbReference type="Proteomes" id="UP000233332"/>
    </source>
</evidence>
<gene>
    <name evidence="1" type="ORF">COO92_12995</name>
</gene>
<dbReference type="EMBL" id="NXGX01000005">
    <property type="protein sequence ID" value="PKR57691.1"/>
    <property type="molecule type" value="Genomic_DNA"/>
</dbReference>